<name>A0AA43XHS8_9CLOT</name>
<dbReference type="InterPro" id="IPR053225">
    <property type="entry name" value="Acyl-CoA_N-acyltransferase"/>
</dbReference>
<reference evidence="2 3" key="1">
    <citation type="submission" date="2019-04" db="EMBL/GenBank/DDBJ databases">
        <title>Isachenkonia alkalipeptolytica gen. nov. sp. nov. a new anaerobic, alkiliphilic organothrophic bacterium capable to reduce synthesized ferrihydrite isolated from a soda lake.</title>
        <authorList>
            <person name="Toshchakov S.V."/>
            <person name="Zavarzina D.G."/>
            <person name="Zhilina T.N."/>
            <person name="Kostrikina N.A."/>
            <person name="Kublanov I.V."/>
        </authorList>
    </citation>
    <scope>NUCLEOTIDE SEQUENCE [LARGE SCALE GENOMIC DNA]</scope>
    <source>
        <strain evidence="2 3">Z-1701</strain>
    </source>
</reference>
<dbReference type="Gene3D" id="3.40.630.30">
    <property type="match status" value="1"/>
</dbReference>
<sequence length="237" mass="27788">MDNIKVALEILSEDPIRNINLINFIKEYQIDVIHIEGSSVLVKGRSDQAWTYISSKSEAELNVLLKHLKEEDQHFATIEDWMLPFILKDRRLEWKLSCVKFYFPNNSALPENMVSLLELSTTDAQYIFENSKYQEYTSKEYIIERIQKGIGLGIYKNEKLVAWILTHDDGAMGFLHVLPEYRGKGYARELSIAMIRKLREQGEITFIHIEEDNKESMSLSRKMGFVKERLVHWVKIN</sequence>
<dbReference type="RefSeq" id="WP_160718381.1">
    <property type="nucleotide sequence ID" value="NZ_SUMG01000001.1"/>
</dbReference>
<dbReference type="GO" id="GO:0016747">
    <property type="term" value="F:acyltransferase activity, transferring groups other than amino-acyl groups"/>
    <property type="evidence" value="ECO:0007669"/>
    <property type="project" value="InterPro"/>
</dbReference>
<gene>
    <name evidence="2" type="ORF">ISALK_01050</name>
</gene>
<dbReference type="CDD" id="cd04301">
    <property type="entry name" value="NAT_SF"/>
    <property type="match status" value="1"/>
</dbReference>
<comment type="caution">
    <text evidence="2">The sequence shown here is derived from an EMBL/GenBank/DDBJ whole genome shotgun (WGS) entry which is preliminary data.</text>
</comment>
<keyword evidence="3" id="KW-1185">Reference proteome</keyword>
<dbReference type="InterPro" id="IPR013653">
    <property type="entry name" value="GCN5-like_dom"/>
</dbReference>
<dbReference type="EMBL" id="SUMG01000001">
    <property type="protein sequence ID" value="NBG87077.1"/>
    <property type="molecule type" value="Genomic_DNA"/>
</dbReference>
<feature type="domain" description="N-acetyltransferase" evidence="1">
    <location>
        <begin position="114"/>
        <end position="237"/>
    </location>
</feature>
<dbReference type="PANTHER" id="PTHR20958:SF6">
    <property type="entry name" value="GLYCINE N-ACYLTRANSFERASE-LIKE PROTEIN"/>
    <property type="match status" value="1"/>
</dbReference>
<dbReference type="AlphaFoldDB" id="A0AA43XHS8"/>
<dbReference type="PROSITE" id="PS51186">
    <property type="entry name" value="GNAT"/>
    <property type="match status" value="1"/>
</dbReference>
<dbReference type="InterPro" id="IPR000182">
    <property type="entry name" value="GNAT_dom"/>
</dbReference>
<dbReference type="PANTHER" id="PTHR20958">
    <property type="entry name" value="GLYCINE N-ACYLTRANSFERASE-LIKE PROTEIN"/>
    <property type="match status" value="1"/>
</dbReference>
<dbReference type="Proteomes" id="UP000449710">
    <property type="component" value="Unassembled WGS sequence"/>
</dbReference>
<evidence type="ECO:0000313" key="2">
    <source>
        <dbReference type="EMBL" id="NBG87077.1"/>
    </source>
</evidence>
<dbReference type="SUPFAM" id="SSF55729">
    <property type="entry name" value="Acyl-CoA N-acyltransferases (Nat)"/>
    <property type="match status" value="1"/>
</dbReference>
<accession>A0AA43XHS8</accession>
<dbReference type="Pfam" id="PF08445">
    <property type="entry name" value="FR47"/>
    <property type="match status" value="1"/>
</dbReference>
<dbReference type="InterPro" id="IPR016181">
    <property type="entry name" value="Acyl_CoA_acyltransferase"/>
</dbReference>
<evidence type="ECO:0000259" key="1">
    <source>
        <dbReference type="PROSITE" id="PS51186"/>
    </source>
</evidence>
<protein>
    <submittedName>
        <fullName evidence="2">GNAT family N-acetyltransferase</fullName>
    </submittedName>
</protein>
<organism evidence="2 3">
    <name type="scientific">Isachenkonia alkalipeptolytica</name>
    <dbReference type="NCBI Taxonomy" id="2565777"/>
    <lineage>
        <taxon>Bacteria</taxon>
        <taxon>Bacillati</taxon>
        <taxon>Bacillota</taxon>
        <taxon>Clostridia</taxon>
        <taxon>Eubacteriales</taxon>
        <taxon>Clostridiaceae</taxon>
        <taxon>Isachenkonia</taxon>
    </lineage>
</organism>
<proteinExistence type="predicted"/>
<evidence type="ECO:0000313" key="3">
    <source>
        <dbReference type="Proteomes" id="UP000449710"/>
    </source>
</evidence>